<evidence type="ECO:0000313" key="4">
    <source>
        <dbReference type="Proteomes" id="UP000626092"/>
    </source>
</evidence>
<gene>
    <name evidence="3" type="ORF">RHSIM_Rhsim05G0184100</name>
</gene>
<feature type="compositionally biased region" description="Basic and acidic residues" evidence="2">
    <location>
        <begin position="92"/>
        <end position="106"/>
    </location>
</feature>
<proteinExistence type="predicted"/>
<dbReference type="OrthoDB" id="10693477at2759"/>
<dbReference type="Proteomes" id="UP000626092">
    <property type="component" value="Unassembled WGS sequence"/>
</dbReference>
<organism evidence="3 4">
    <name type="scientific">Rhododendron simsii</name>
    <name type="common">Sims's rhododendron</name>
    <dbReference type="NCBI Taxonomy" id="118357"/>
    <lineage>
        <taxon>Eukaryota</taxon>
        <taxon>Viridiplantae</taxon>
        <taxon>Streptophyta</taxon>
        <taxon>Embryophyta</taxon>
        <taxon>Tracheophyta</taxon>
        <taxon>Spermatophyta</taxon>
        <taxon>Magnoliopsida</taxon>
        <taxon>eudicotyledons</taxon>
        <taxon>Gunneridae</taxon>
        <taxon>Pentapetalae</taxon>
        <taxon>asterids</taxon>
        <taxon>Ericales</taxon>
        <taxon>Ericaceae</taxon>
        <taxon>Ericoideae</taxon>
        <taxon>Rhodoreae</taxon>
        <taxon>Rhododendron</taxon>
    </lineage>
</organism>
<feature type="region of interest" description="Disordered" evidence="2">
    <location>
        <begin position="360"/>
        <end position="379"/>
    </location>
</feature>
<accession>A0A834GY06</accession>
<comment type="caution">
    <text evidence="3">The sequence shown here is derived from an EMBL/GenBank/DDBJ whole genome shotgun (WGS) entry which is preliminary data.</text>
</comment>
<evidence type="ECO:0000256" key="1">
    <source>
        <dbReference type="SAM" id="Coils"/>
    </source>
</evidence>
<feature type="region of interest" description="Disordered" evidence="2">
    <location>
        <begin position="31"/>
        <end position="106"/>
    </location>
</feature>
<feature type="coiled-coil region" evidence="1">
    <location>
        <begin position="219"/>
        <end position="264"/>
    </location>
</feature>
<sequence>MPKIGYTAEEWLTPLVADEISVPLKVVCPSADEMSRRNIPRPVIPTKSANPARTRGSSEDEQQKEKRQKTKNDDLQPGSVQQLPAENVRAPSPKDKGTDLLPEPHIDLTEPDTEAAILRQFSPSYTMPDGRVLLLKDSVKEEPNLAVTLLRGLALPRDYDQVPTDLMPGLGEMCSHLVQAGQAALKAYDKATKVSAERERYRSDRDSFRTKWRISDNQVKESAALVEKLEKELAEAKSAAACAEDNLKKAKEEAREKLKEADAKGYEAGIQRAALEYTQVAHRMVNEELEVRLPDFFRLGYAAGADAMAGVMAIQPESGFLKQLPEPIVPSLDLPYTEEKCQSLPPEEDDVEMVDEPHAEPQGFVEGTGIIGTDDQAVE</sequence>
<name>A0A834GY06_RHOSS</name>
<protein>
    <submittedName>
        <fullName evidence="3">Uncharacterized protein</fullName>
    </submittedName>
</protein>
<dbReference type="EMBL" id="WJXA01000005">
    <property type="protein sequence ID" value="KAF7143191.1"/>
    <property type="molecule type" value="Genomic_DNA"/>
</dbReference>
<feature type="compositionally biased region" description="Basic and acidic residues" evidence="2">
    <location>
        <begin position="56"/>
        <end position="74"/>
    </location>
</feature>
<dbReference type="AlphaFoldDB" id="A0A834GY06"/>
<evidence type="ECO:0000313" key="3">
    <source>
        <dbReference type="EMBL" id="KAF7143191.1"/>
    </source>
</evidence>
<reference evidence="3" key="1">
    <citation type="submission" date="2019-11" db="EMBL/GenBank/DDBJ databases">
        <authorList>
            <person name="Liu Y."/>
            <person name="Hou J."/>
            <person name="Li T.-Q."/>
            <person name="Guan C.-H."/>
            <person name="Wu X."/>
            <person name="Wu H.-Z."/>
            <person name="Ling F."/>
            <person name="Zhang R."/>
            <person name="Shi X.-G."/>
            <person name="Ren J.-P."/>
            <person name="Chen E.-F."/>
            <person name="Sun J.-M."/>
        </authorList>
    </citation>
    <scope>NUCLEOTIDE SEQUENCE</scope>
    <source>
        <strain evidence="3">Adult_tree_wgs_1</strain>
        <tissue evidence="3">Leaves</tissue>
    </source>
</reference>
<keyword evidence="1" id="KW-0175">Coiled coil</keyword>
<keyword evidence="4" id="KW-1185">Reference proteome</keyword>
<evidence type="ECO:0000256" key="2">
    <source>
        <dbReference type="SAM" id="MobiDB-lite"/>
    </source>
</evidence>